<dbReference type="OrthoDB" id="68437at2759"/>
<dbReference type="EMBL" id="CAJNON010000693">
    <property type="protein sequence ID" value="CAF1356278.1"/>
    <property type="molecule type" value="Genomic_DNA"/>
</dbReference>
<evidence type="ECO:0000256" key="1">
    <source>
        <dbReference type="SAM" id="MobiDB-lite"/>
    </source>
</evidence>
<evidence type="ECO:0000313" key="2">
    <source>
        <dbReference type="EMBL" id="CAF1356278.1"/>
    </source>
</evidence>
<accession>A0A815HRX4</accession>
<reference evidence="2" key="1">
    <citation type="submission" date="2021-02" db="EMBL/GenBank/DDBJ databases">
        <authorList>
            <person name="Nowell W R."/>
        </authorList>
    </citation>
    <scope>NUCLEOTIDE SEQUENCE</scope>
</reference>
<comment type="caution">
    <text evidence="2">The sequence shown here is derived from an EMBL/GenBank/DDBJ whole genome shotgun (WGS) entry which is preliminary data.</text>
</comment>
<dbReference type="GO" id="GO:0035082">
    <property type="term" value="P:axoneme assembly"/>
    <property type="evidence" value="ECO:0007669"/>
    <property type="project" value="InterPro"/>
</dbReference>
<dbReference type="GO" id="GO:0060294">
    <property type="term" value="P:cilium movement involved in cell motility"/>
    <property type="evidence" value="ECO:0007669"/>
    <property type="project" value="InterPro"/>
</dbReference>
<dbReference type="AlphaFoldDB" id="A0A815HRX4"/>
<feature type="compositionally biased region" description="Polar residues" evidence="1">
    <location>
        <begin position="121"/>
        <end position="133"/>
    </location>
</feature>
<dbReference type="PANTHER" id="PTHR15977:SF15">
    <property type="entry name" value="CILIA- AND FLAGELLA-ASSOCIATED PROTEIN 46"/>
    <property type="match status" value="1"/>
</dbReference>
<organism evidence="2 3">
    <name type="scientific">Adineta steineri</name>
    <dbReference type="NCBI Taxonomy" id="433720"/>
    <lineage>
        <taxon>Eukaryota</taxon>
        <taxon>Metazoa</taxon>
        <taxon>Spiralia</taxon>
        <taxon>Gnathifera</taxon>
        <taxon>Rotifera</taxon>
        <taxon>Eurotatoria</taxon>
        <taxon>Bdelloidea</taxon>
        <taxon>Adinetida</taxon>
        <taxon>Adinetidae</taxon>
        <taxon>Adineta</taxon>
    </lineage>
</organism>
<dbReference type="InterPro" id="IPR039586">
    <property type="entry name" value="CFAP46"/>
</dbReference>
<gene>
    <name evidence="2" type="ORF">VCS650_LOCUS34053</name>
</gene>
<protein>
    <submittedName>
        <fullName evidence="2">Uncharacterized protein</fullName>
    </submittedName>
</protein>
<sequence length="309" mass="34950">MIYWTYRYSDFRISSIIQVRRLEYLCRCHILLAYMTRRNQPEYPELLQQTYWLLMRLWQCGLTDSNEITKDVEIEAAAAAAAAALAGGTDTGKKQQKGAPDSESKKKPQPVTAGKSVDKPATTNIKPNTSDTSATKSLSEWAVFIPTDEVLQTYTLPQSNQRGFNKSTISKPLLSFYYLDMFVRLLREYGYNHMSLPVLSFMRLIGQTLVQSSSIRTYVLLSIQQVCQELNLLEPMQTVCQLARPFTIRDDDLAVSRAEMISYTNLLVQQREDEAQLKATVGSSGSVFKSETRSYGTSAYSSSTSRMKV</sequence>
<feature type="region of interest" description="Disordered" evidence="1">
    <location>
        <begin position="89"/>
        <end position="133"/>
    </location>
</feature>
<dbReference type="PANTHER" id="PTHR15977">
    <property type="entry name" value="CILIA- AND FLAGELLA-ASSOCIATED PROTEIN 46"/>
    <property type="match status" value="1"/>
</dbReference>
<proteinExistence type="predicted"/>
<dbReference type="Proteomes" id="UP000663891">
    <property type="component" value="Unassembled WGS sequence"/>
</dbReference>
<name>A0A815HRX4_9BILA</name>
<evidence type="ECO:0000313" key="3">
    <source>
        <dbReference type="Proteomes" id="UP000663891"/>
    </source>
</evidence>